<keyword evidence="6 8" id="KW-1133">Transmembrane helix</keyword>
<dbReference type="EMBL" id="CP101751">
    <property type="protein sequence ID" value="UUC44663.1"/>
    <property type="molecule type" value="Genomic_DNA"/>
</dbReference>
<feature type="transmembrane region" description="Helical" evidence="8">
    <location>
        <begin position="37"/>
        <end position="56"/>
    </location>
</feature>
<keyword evidence="7 8" id="KW-0472">Membrane</keyword>
<dbReference type="Pfam" id="PF01040">
    <property type="entry name" value="UbiA"/>
    <property type="match status" value="1"/>
</dbReference>
<keyword evidence="3 8" id="KW-1003">Cell membrane</keyword>
<sequence length="302" mass="33038">MSAKVWLEAARLRTLPLSISGILVGSFYAYKQYSDNHNYWIIFGLAFLTTLGLQVLSNFANDYGDGVKGTDNKDRVGPQRALQSGAITPEQMKKGIIIVSVATLIIAVSLIYASFGSDNFGFSLFFFVLGLAAITAAIKYTVGKSAYGYRGLGDLFVFIFFGLVSVLGTNFLFAQSLDSKLLLPAVSVGLLSVAVLNLNNMRDRESDSKAGKNTLVVKIGAQNAKRYHIAIVVSAMLLGLIFAFWSGFEWKQYLFVLAYIPLLKHLKTVITNQDPKALDPELKKVALSTFLFAVLLSVVLTF</sequence>
<feature type="transmembrane region" description="Helical" evidence="8">
    <location>
        <begin position="155"/>
        <end position="175"/>
    </location>
</feature>
<dbReference type="RefSeq" id="WP_256550341.1">
    <property type="nucleotide sequence ID" value="NZ_CP101751.1"/>
</dbReference>
<dbReference type="GO" id="GO:0046428">
    <property type="term" value="F:1,4-dihydroxy-2-naphthoate polyprenyltransferase activity"/>
    <property type="evidence" value="ECO:0007669"/>
    <property type="project" value="UniProtKB-EC"/>
</dbReference>
<dbReference type="PIRSF" id="PIRSF005355">
    <property type="entry name" value="UBIAD1"/>
    <property type="match status" value="1"/>
</dbReference>
<organism evidence="10 11">
    <name type="scientific">Flavobacterium cerinum</name>
    <dbReference type="NCBI Taxonomy" id="2502784"/>
    <lineage>
        <taxon>Bacteria</taxon>
        <taxon>Pseudomonadati</taxon>
        <taxon>Bacteroidota</taxon>
        <taxon>Flavobacteriia</taxon>
        <taxon>Flavobacteriales</taxon>
        <taxon>Flavobacteriaceae</taxon>
        <taxon>Flavobacterium</taxon>
    </lineage>
</organism>
<feature type="transmembrane region" description="Helical" evidence="8">
    <location>
        <begin position="121"/>
        <end position="143"/>
    </location>
</feature>
<comment type="pathway">
    <text evidence="8">Quinol/quinone metabolism; menaquinone biosynthesis; menaquinol from 1,4-dihydroxy-2-naphthoate: step 1/2.</text>
</comment>
<evidence type="ECO:0000256" key="3">
    <source>
        <dbReference type="ARBA" id="ARBA00022475"/>
    </source>
</evidence>
<comment type="catalytic activity">
    <reaction evidence="8">
        <text>an all-trans-polyprenyl diphosphate + 1,4-dihydroxy-2-naphthoate + H(+) = a 2-demethylmenaquinol + CO2 + diphosphate</text>
        <dbReference type="Rhea" id="RHEA:26478"/>
        <dbReference type="Rhea" id="RHEA-COMP:9563"/>
        <dbReference type="Rhea" id="RHEA-COMP:9564"/>
        <dbReference type="ChEBI" id="CHEBI:11173"/>
        <dbReference type="ChEBI" id="CHEBI:15378"/>
        <dbReference type="ChEBI" id="CHEBI:16526"/>
        <dbReference type="ChEBI" id="CHEBI:33019"/>
        <dbReference type="ChEBI" id="CHEBI:55437"/>
        <dbReference type="ChEBI" id="CHEBI:58914"/>
        <dbReference type="EC" id="2.5.1.74"/>
    </reaction>
</comment>
<evidence type="ECO:0000256" key="8">
    <source>
        <dbReference type="HAMAP-Rule" id="MF_01937"/>
    </source>
</evidence>
<evidence type="ECO:0000256" key="6">
    <source>
        <dbReference type="ARBA" id="ARBA00022989"/>
    </source>
</evidence>
<evidence type="ECO:0000256" key="2">
    <source>
        <dbReference type="ARBA" id="ARBA00022428"/>
    </source>
</evidence>
<dbReference type="EC" id="2.5.1.74" evidence="8 9"/>
<comment type="subcellular location">
    <subcellularLocation>
        <location evidence="8">Cell membrane</location>
        <topology evidence="8">Multi-pass membrane protein</topology>
    </subcellularLocation>
    <subcellularLocation>
        <location evidence="1">Membrane</location>
        <topology evidence="1">Multi-pass membrane protein</topology>
    </subcellularLocation>
</comment>
<dbReference type="NCBIfam" id="TIGR00751">
    <property type="entry name" value="menA"/>
    <property type="match status" value="1"/>
</dbReference>
<evidence type="ECO:0000256" key="5">
    <source>
        <dbReference type="ARBA" id="ARBA00022692"/>
    </source>
</evidence>
<feature type="transmembrane region" description="Helical" evidence="8">
    <location>
        <begin position="12"/>
        <end position="31"/>
    </location>
</feature>
<evidence type="ECO:0000256" key="1">
    <source>
        <dbReference type="ARBA" id="ARBA00004141"/>
    </source>
</evidence>
<evidence type="ECO:0000313" key="10">
    <source>
        <dbReference type="EMBL" id="UUC44663.1"/>
    </source>
</evidence>
<evidence type="ECO:0000313" key="11">
    <source>
        <dbReference type="Proteomes" id="UP001059844"/>
    </source>
</evidence>
<dbReference type="InterPro" id="IPR026046">
    <property type="entry name" value="UBIAD1"/>
</dbReference>
<proteinExistence type="inferred from homology"/>
<keyword evidence="4 8" id="KW-0808">Transferase</keyword>
<accession>A0ABY5IPA1</accession>
<comment type="similarity">
    <text evidence="8">Belongs to the MenA family. Type 1 subfamily.</text>
</comment>
<comment type="function">
    <text evidence="8">Conversion of 1,4-dihydroxy-2-naphthoate (DHNA) to demethylmenaquinone (DMK).</text>
</comment>
<keyword evidence="5 8" id="KW-0812">Transmembrane</keyword>
<feature type="transmembrane region" description="Helical" evidence="8">
    <location>
        <begin position="282"/>
        <end position="300"/>
    </location>
</feature>
<dbReference type="CDD" id="cd13962">
    <property type="entry name" value="PT_UbiA_UBIAD1"/>
    <property type="match status" value="1"/>
</dbReference>
<dbReference type="Proteomes" id="UP001059844">
    <property type="component" value="Chromosome"/>
</dbReference>
<protein>
    <recommendedName>
        <fullName evidence="8 9">1,4-dihydroxy-2-naphthoate octaprenyltransferase</fullName>
        <shortName evidence="8">DHNA-octaprenyltransferase</shortName>
        <ecNumber evidence="8 9">2.5.1.74</ecNumber>
    </recommendedName>
</protein>
<gene>
    <name evidence="8" type="primary">menA</name>
    <name evidence="10" type="ORF">NOX80_13610</name>
</gene>
<dbReference type="PANTHER" id="PTHR13929">
    <property type="entry name" value="1,4-DIHYDROXY-2-NAPHTHOATE OCTAPRENYLTRANSFERASE"/>
    <property type="match status" value="1"/>
</dbReference>
<dbReference type="PANTHER" id="PTHR13929:SF0">
    <property type="entry name" value="UBIA PRENYLTRANSFERASE DOMAIN-CONTAINING PROTEIN 1"/>
    <property type="match status" value="1"/>
</dbReference>
<name>A0ABY5IPA1_9FLAO</name>
<keyword evidence="2 8" id="KW-0474">Menaquinone biosynthesis</keyword>
<feature type="transmembrane region" description="Helical" evidence="8">
    <location>
        <begin position="96"/>
        <end position="115"/>
    </location>
</feature>
<dbReference type="InterPro" id="IPR000537">
    <property type="entry name" value="UbiA_prenyltransferase"/>
</dbReference>
<dbReference type="NCBIfam" id="NF004750">
    <property type="entry name" value="PRK06080.1-2"/>
    <property type="match status" value="1"/>
</dbReference>
<reference evidence="10" key="1">
    <citation type="submission" date="2022-07" db="EMBL/GenBank/DDBJ databases">
        <title>Isolation, identification, and degradation of a PFOSA degrading strain from sewage treatment plant.</title>
        <authorList>
            <person name="Zhang L."/>
            <person name="Huo Y."/>
        </authorList>
    </citation>
    <scope>NUCLEOTIDE SEQUENCE</scope>
    <source>
        <strain evidence="10">C1</strain>
    </source>
</reference>
<dbReference type="InterPro" id="IPR004657">
    <property type="entry name" value="MenA"/>
</dbReference>
<evidence type="ECO:0000256" key="9">
    <source>
        <dbReference type="NCBIfam" id="TIGR00751"/>
    </source>
</evidence>
<evidence type="ECO:0000256" key="7">
    <source>
        <dbReference type="ARBA" id="ARBA00023136"/>
    </source>
</evidence>
<dbReference type="Gene3D" id="1.10.357.140">
    <property type="entry name" value="UbiA prenyltransferase"/>
    <property type="match status" value="1"/>
</dbReference>
<keyword evidence="11" id="KW-1185">Reference proteome</keyword>
<dbReference type="HAMAP" id="MF_01937">
    <property type="entry name" value="MenA_1"/>
    <property type="match status" value="1"/>
</dbReference>
<feature type="transmembrane region" description="Helical" evidence="8">
    <location>
        <begin position="227"/>
        <end position="246"/>
    </location>
</feature>
<feature type="transmembrane region" description="Helical" evidence="8">
    <location>
        <begin position="181"/>
        <end position="199"/>
    </location>
</feature>
<dbReference type="InterPro" id="IPR044878">
    <property type="entry name" value="UbiA_sf"/>
</dbReference>
<evidence type="ECO:0000256" key="4">
    <source>
        <dbReference type="ARBA" id="ARBA00022679"/>
    </source>
</evidence>